<gene>
    <name evidence="1" type="ORF">DM02DRAFT_625522</name>
</gene>
<keyword evidence="2" id="KW-1185">Reference proteome</keyword>
<dbReference type="EMBL" id="KZ805327">
    <property type="protein sequence ID" value="PVI03820.1"/>
    <property type="molecule type" value="Genomic_DNA"/>
</dbReference>
<protein>
    <submittedName>
        <fullName evidence="1">Uncharacterized protein</fullName>
    </submittedName>
</protein>
<organism evidence="1 2">
    <name type="scientific">Periconia macrospinosa</name>
    <dbReference type="NCBI Taxonomy" id="97972"/>
    <lineage>
        <taxon>Eukaryota</taxon>
        <taxon>Fungi</taxon>
        <taxon>Dikarya</taxon>
        <taxon>Ascomycota</taxon>
        <taxon>Pezizomycotina</taxon>
        <taxon>Dothideomycetes</taxon>
        <taxon>Pleosporomycetidae</taxon>
        <taxon>Pleosporales</taxon>
        <taxon>Massarineae</taxon>
        <taxon>Periconiaceae</taxon>
        <taxon>Periconia</taxon>
    </lineage>
</organism>
<accession>A0A2V1E3P2</accession>
<evidence type="ECO:0000313" key="2">
    <source>
        <dbReference type="Proteomes" id="UP000244855"/>
    </source>
</evidence>
<proteinExistence type="predicted"/>
<reference evidence="1 2" key="1">
    <citation type="journal article" date="2018" name="Sci. Rep.">
        <title>Comparative genomics provides insights into the lifestyle and reveals functional heterogeneity of dark septate endophytic fungi.</title>
        <authorList>
            <person name="Knapp D.G."/>
            <person name="Nemeth J.B."/>
            <person name="Barry K."/>
            <person name="Hainaut M."/>
            <person name="Henrissat B."/>
            <person name="Johnson J."/>
            <person name="Kuo A."/>
            <person name="Lim J.H.P."/>
            <person name="Lipzen A."/>
            <person name="Nolan M."/>
            <person name="Ohm R.A."/>
            <person name="Tamas L."/>
            <person name="Grigoriev I.V."/>
            <person name="Spatafora J.W."/>
            <person name="Nagy L.G."/>
            <person name="Kovacs G.M."/>
        </authorList>
    </citation>
    <scope>NUCLEOTIDE SEQUENCE [LARGE SCALE GENOMIC DNA]</scope>
    <source>
        <strain evidence="1 2">DSE2036</strain>
    </source>
</reference>
<sequence>MVHRIGDPRTRQAMRPFSAIGSSVLQQQEPVSPAVVLVLKSSLGPAGAVQLQFSRLSGGEGEGEGDAGSFGALTRPHTCKMEFFTITMNFDRIPSPSNGLRGEARRNLPFAAWVNHVDGSGQTPLEQRQGDSAILPDRPHGVIGVPFSILSNVVTGRHRELQCKRVGTAN</sequence>
<dbReference type="Proteomes" id="UP000244855">
    <property type="component" value="Unassembled WGS sequence"/>
</dbReference>
<name>A0A2V1E3P2_9PLEO</name>
<evidence type="ECO:0000313" key="1">
    <source>
        <dbReference type="EMBL" id="PVI03820.1"/>
    </source>
</evidence>
<dbReference type="AlphaFoldDB" id="A0A2V1E3P2"/>